<comment type="similarity">
    <text evidence="2 8">Belongs to the peptidase A24 family.</text>
</comment>
<feature type="transmembrane region" description="Helical" evidence="10">
    <location>
        <begin position="188"/>
        <end position="213"/>
    </location>
</feature>
<sequence length="255" mass="28564">MIIIIIMVGLLIGSFLNVCIYRIPREESIVYPSSHCPSCSTSLKPKDLIPVLSYMVCRGKCCYCREEISPRYPFIELFNSVLYVLLYIQFGLSLQFMAYGALASILLAISMIDYYHQIIPDGMVILIFLIGLVYKAVHMLLYDTSFPLLNSIGGLLMGGGFFLLIAIISNGGMGGGDIKLMGVLGFWLGWKTTLLMMLLSFLIGGGLSVLLLAFKKKSRKEAVPFGPFIALAAFITICWQREILTWYIERFFNNL</sequence>
<evidence type="ECO:0000256" key="3">
    <source>
        <dbReference type="ARBA" id="ARBA00022475"/>
    </source>
</evidence>
<keyword evidence="9" id="KW-0378">Hydrolase</keyword>
<feature type="domain" description="Prepilin type IV endopeptidase peptidase" evidence="11">
    <location>
        <begin position="102"/>
        <end position="208"/>
    </location>
</feature>
<evidence type="ECO:0000256" key="2">
    <source>
        <dbReference type="ARBA" id="ARBA00005801"/>
    </source>
</evidence>
<feature type="transmembrane region" description="Helical" evidence="10">
    <location>
        <begin position="225"/>
        <end position="248"/>
    </location>
</feature>
<feature type="domain" description="Prepilin peptidase A24 N-terminal" evidence="12">
    <location>
        <begin position="8"/>
        <end position="90"/>
    </location>
</feature>
<dbReference type="EC" id="3.4.23.43" evidence="9"/>
<feature type="transmembrane region" description="Helical" evidence="10">
    <location>
        <begin position="81"/>
        <end position="108"/>
    </location>
</feature>
<keyword evidence="3" id="KW-1003">Cell membrane</keyword>
<dbReference type="Proteomes" id="UP000198718">
    <property type="component" value="Unassembled WGS sequence"/>
</dbReference>
<keyword evidence="9" id="KW-0489">Methyltransferase</keyword>
<evidence type="ECO:0000259" key="11">
    <source>
        <dbReference type="Pfam" id="PF01478"/>
    </source>
</evidence>
<evidence type="ECO:0000256" key="10">
    <source>
        <dbReference type="SAM" id="Phobius"/>
    </source>
</evidence>
<evidence type="ECO:0000256" key="5">
    <source>
        <dbReference type="ARBA" id="ARBA00022692"/>
    </source>
</evidence>
<dbReference type="InterPro" id="IPR000045">
    <property type="entry name" value="Prepilin_IV_endopep_pep"/>
</dbReference>
<evidence type="ECO:0000256" key="4">
    <source>
        <dbReference type="ARBA" id="ARBA00022519"/>
    </source>
</evidence>
<dbReference type="STRING" id="393762.SAMN05660472_01488"/>
<comment type="subcellular location">
    <subcellularLocation>
        <location evidence="1">Cell inner membrane</location>
        <topology evidence="1">Multi-pass membrane protein</topology>
    </subcellularLocation>
    <subcellularLocation>
        <location evidence="9">Cell membrane</location>
        <topology evidence="9">Multi-pass membrane protein</topology>
    </subcellularLocation>
</comment>
<dbReference type="PANTHER" id="PTHR30487:SF0">
    <property type="entry name" value="PREPILIN LEADER PEPTIDASE_N-METHYLTRANSFERASE-RELATED"/>
    <property type="match status" value="1"/>
</dbReference>
<dbReference type="Pfam" id="PF01478">
    <property type="entry name" value="Peptidase_A24"/>
    <property type="match status" value="1"/>
</dbReference>
<dbReference type="InterPro" id="IPR050882">
    <property type="entry name" value="Prepilin_peptidase/N-MTase"/>
</dbReference>
<feature type="transmembrane region" description="Helical" evidence="10">
    <location>
        <begin position="146"/>
        <end position="168"/>
    </location>
</feature>
<organism evidence="13 14">
    <name type="scientific">Natronincola ferrireducens</name>
    <dbReference type="NCBI Taxonomy" id="393762"/>
    <lineage>
        <taxon>Bacteria</taxon>
        <taxon>Bacillati</taxon>
        <taxon>Bacillota</taxon>
        <taxon>Clostridia</taxon>
        <taxon>Peptostreptococcales</taxon>
        <taxon>Natronincolaceae</taxon>
        <taxon>Natronincola</taxon>
    </lineage>
</organism>
<dbReference type="GO" id="GO:0008168">
    <property type="term" value="F:methyltransferase activity"/>
    <property type="evidence" value="ECO:0007669"/>
    <property type="project" value="UniProtKB-KW"/>
</dbReference>
<evidence type="ECO:0000313" key="13">
    <source>
        <dbReference type="EMBL" id="SDK52104.1"/>
    </source>
</evidence>
<reference evidence="13 14" key="1">
    <citation type="submission" date="2016-10" db="EMBL/GenBank/DDBJ databases">
        <authorList>
            <person name="de Groot N.N."/>
        </authorList>
    </citation>
    <scope>NUCLEOTIDE SEQUENCE [LARGE SCALE GENOMIC DNA]</scope>
    <source>
        <strain evidence="13 14">DSM 18346</strain>
    </source>
</reference>
<dbReference type="PRINTS" id="PR00864">
    <property type="entry name" value="PREPILNPTASE"/>
</dbReference>
<name>A0A1G9CKW4_9FIRM</name>
<dbReference type="GO" id="GO:0004190">
    <property type="term" value="F:aspartic-type endopeptidase activity"/>
    <property type="evidence" value="ECO:0007669"/>
    <property type="project" value="UniProtKB-EC"/>
</dbReference>
<evidence type="ECO:0000256" key="9">
    <source>
        <dbReference type="RuleBase" id="RU003794"/>
    </source>
</evidence>
<dbReference type="Pfam" id="PF06750">
    <property type="entry name" value="A24_N_bact"/>
    <property type="match status" value="1"/>
</dbReference>
<gene>
    <name evidence="13" type="ORF">SAMN05660472_01488</name>
</gene>
<comment type="function">
    <text evidence="9">Plays an essential role in type IV pili and type II pseudopili formation by proteolytically removing the leader sequence from substrate proteins and subsequently monomethylating the alpha-amino group of the newly exposed N-terminal phenylalanine.</text>
</comment>
<dbReference type="EC" id="2.1.1.-" evidence="9"/>
<proteinExistence type="inferred from homology"/>
<keyword evidence="9" id="KW-0808">Transferase</keyword>
<keyword evidence="9" id="KW-0511">Multifunctional enzyme</keyword>
<dbReference type="RefSeq" id="WP_244269492.1">
    <property type="nucleotide sequence ID" value="NZ_FNFP01000002.1"/>
</dbReference>
<protein>
    <recommendedName>
        <fullName evidence="9">Prepilin leader peptidase/N-methyltransferase</fullName>
        <ecNumber evidence="9">2.1.1.-</ecNumber>
        <ecNumber evidence="9">3.4.23.43</ecNumber>
    </recommendedName>
</protein>
<comment type="catalytic activity">
    <reaction evidence="9">
        <text>Typically cleaves a -Gly-|-Phe- bond to release an N-terminal, basic peptide of 5-8 residues from type IV prepilin, and then N-methylates the new N-terminal amino group, the methyl donor being S-adenosyl-L-methionine.</text>
        <dbReference type="EC" id="3.4.23.43"/>
    </reaction>
</comment>
<keyword evidence="7 10" id="KW-0472">Membrane</keyword>
<dbReference type="AlphaFoldDB" id="A0A1G9CKW4"/>
<dbReference type="InterPro" id="IPR010627">
    <property type="entry name" value="Prepilin_pept_A24_N"/>
</dbReference>
<dbReference type="GO" id="GO:0005886">
    <property type="term" value="C:plasma membrane"/>
    <property type="evidence" value="ECO:0007669"/>
    <property type="project" value="UniProtKB-SubCell"/>
</dbReference>
<accession>A0A1G9CKW4</accession>
<keyword evidence="14" id="KW-1185">Reference proteome</keyword>
<keyword evidence="4" id="KW-0997">Cell inner membrane</keyword>
<dbReference type="Gene3D" id="1.20.120.1220">
    <property type="match status" value="1"/>
</dbReference>
<evidence type="ECO:0000313" key="14">
    <source>
        <dbReference type="Proteomes" id="UP000198718"/>
    </source>
</evidence>
<keyword evidence="6 10" id="KW-1133">Transmembrane helix</keyword>
<evidence type="ECO:0000256" key="1">
    <source>
        <dbReference type="ARBA" id="ARBA00004429"/>
    </source>
</evidence>
<keyword evidence="5 9" id="KW-0812">Transmembrane</keyword>
<dbReference type="EMBL" id="FNFP01000002">
    <property type="protein sequence ID" value="SDK52104.1"/>
    <property type="molecule type" value="Genomic_DNA"/>
</dbReference>
<feature type="transmembrane region" description="Helical" evidence="10">
    <location>
        <begin position="114"/>
        <end position="134"/>
    </location>
</feature>
<dbReference type="GO" id="GO:0006465">
    <property type="term" value="P:signal peptide processing"/>
    <property type="evidence" value="ECO:0007669"/>
    <property type="project" value="TreeGrafter"/>
</dbReference>
<keyword evidence="9" id="KW-0645">Protease</keyword>
<evidence type="ECO:0000256" key="7">
    <source>
        <dbReference type="ARBA" id="ARBA00023136"/>
    </source>
</evidence>
<evidence type="ECO:0000256" key="6">
    <source>
        <dbReference type="ARBA" id="ARBA00022989"/>
    </source>
</evidence>
<evidence type="ECO:0000256" key="8">
    <source>
        <dbReference type="RuleBase" id="RU003793"/>
    </source>
</evidence>
<dbReference type="PANTHER" id="PTHR30487">
    <property type="entry name" value="TYPE 4 PREPILIN-LIKE PROTEINS LEADER PEPTIDE-PROCESSING ENZYME"/>
    <property type="match status" value="1"/>
</dbReference>
<feature type="transmembrane region" description="Helical" evidence="10">
    <location>
        <begin position="6"/>
        <end position="23"/>
    </location>
</feature>
<dbReference type="InterPro" id="IPR014032">
    <property type="entry name" value="Peptidase_A24A_bac"/>
</dbReference>
<evidence type="ECO:0000259" key="12">
    <source>
        <dbReference type="Pfam" id="PF06750"/>
    </source>
</evidence>
<dbReference type="GO" id="GO:0032259">
    <property type="term" value="P:methylation"/>
    <property type="evidence" value="ECO:0007669"/>
    <property type="project" value="UniProtKB-KW"/>
</dbReference>